<dbReference type="Proteomes" id="UP000276133">
    <property type="component" value="Unassembled WGS sequence"/>
</dbReference>
<comment type="caution">
    <text evidence="1">The sequence shown here is derived from an EMBL/GenBank/DDBJ whole genome shotgun (WGS) entry which is preliminary data.</text>
</comment>
<sequence>MTKNNFKLHFIIIPKVDFSITCSSCQKPSLKRTHFSDLYCTNGKGLIKKFYTAILAFNCKMELIHFDLFPSYLLIKKKENNKGLSEFDIYSFVFDKQPVKNIFVPEKI</sequence>
<gene>
    <name evidence="1" type="ORF">BpHYR1_031347</name>
</gene>
<organism evidence="1 2">
    <name type="scientific">Brachionus plicatilis</name>
    <name type="common">Marine rotifer</name>
    <name type="synonym">Brachionus muelleri</name>
    <dbReference type="NCBI Taxonomy" id="10195"/>
    <lineage>
        <taxon>Eukaryota</taxon>
        <taxon>Metazoa</taxon>
        <taxon>Spiralia</taxon>
        <taxon>Gnathifera</taxon>
        <taxon>Rotifera</taxon>
        <taxon>Eurotatoria</taxon>
        <taxon>Monogononta</taxon>
        <taxon>Pseudotrocha</taxon>
        <taxon>Ploima</taxon>
        <taxon>Brachionidae</taxon>
        <taxon>Brachionus</taxon>
    </lineage>
</organism>
<keyword evidence="2" id="KW-1185">Reference proteome</keyword>
<dbReference type="EMBL" id="REGN01004652">
    <property type="protein sequence ID" value="RNA16676.1"/>
    <property type="molecule type" value="Genomic_DNA"/>
</dbReference>
<accession>A0A3M7QZD6</accession>
<reference evidence="1 2" key="1">
    <citation type="journal article" date="2018" name="Sci. Rep.">
        <title>Genomic signatures of local adaptation to the degree of environmental predictability in rotifers.</title>
        <authorList>
            <person name="Franch-Gras L."/>
            <person name="Hahn C."/>
            <person name="Garcia-Roger E.M."/>
            <person name="Carmona M.J."/>
            <person name="Serra M."/>
            <person name="Gomez A."/>
        </authorList>
    </citation>
    <scope>NUCLEOTIDE SEQUENCE [LARGE SCALE GENOMIC DNA]</scope>
    <source>
        <strain evidence="1">HYR1</strain>
    </source>
</reference>
<name>A0A3M7QZD6_BRAPC</name>
<protein>
    <submittedName>
        <fullName evidence="1">Uncharacterized protein</fullName>
    </submittedName>
</protein>
<evidence type="ECO:0000313" key="1">
    <source>
        <dbReference type="EMBL" id="RNA16676.1"/>
    </source>
</evidence>
<proteinExistence type="predicted"/>
<dbReference type="AlphaFoldDB" id="A0A3M7QZD6"/>
<evidence type="ECO:0000313" key="2">
    <source>
        <dbReference type="Proteomes" id="UP000276133"/>
    </source>
</evidence>